<gene>
    <name evidence="6" type="ORF">ACH4OY_19400</name>
</gene>
<dbReference type="InterPro" id="IPR009057">
    <property type="entry name" value="Homeodomain-like_sf"/>
</dbReference>
<dbReference type="SMART" id="SM00342">
    <property type="entry name" value="HTH_ARAC"/>
    <property type="match status" value="1"/>
</dbReference>
<reference evidence="6 7" key="1">
    <citation type="submission" date="2024-10" db="EMBL/GenBank/DDBJ databases">
        <title>The Natural Products Discovery Center: Release of the First 8490 Sequenced Strains for Exploring Actinobacteria Biosynthetic Diversity.</title>
        <authorList>
            <person name="Kalkreuter E."/>
            <person name="Kautsar S.A."/>
            <person name="Yang D."/>
            <person name="Bader C.D."/>
            <person name="Teijaro C.N."/>
            <person name="Fluegel L."/>
            <person name="Davis C.M."/>
            <person name="Simpson J.R."/>
            <person name="Lauterbach L."/>
            <person name="Steele A.D."/>
            <person name="Gui C."/>
            <person name="Meng S."/>
            <person name="Li G."/>
            <person name="Viehrig K."/>
            <person name="Ye F."/>
            <person name="Su P."/>
            <person name="Kiefer A.F."/>
            <person name="Nichols A."/>
            <person name="Cepeda A.J."/>
            <person name="Yan W."/>
            <person name="Fan B."/>
            <person name="Jiang Y."/>
            <person name="Adhikari A."/>
            <person name="Zheng C.-J."/>
            <person name="Schuster L."/>
            <person name="Cowan T.M."/>
            <person name="Smanski M.J."/>
            <person name="Chevrette M.G."/>
            <person name="De Carvalho L.P.S."/>
            <person name="Shen B."/>
        </authorList>
    </citation>
    <scope>NUCLEOTIDE SEQUENCE [LARGE SCALE GENOMIC DNA]</scope>
    <source>
        <strain evidence="6 7">NPDC021253</strain>
    </source>
</reference>
<name>A0ABW7SPJ7_9ACTN</name>
<dbReference type="SUPFAM" id="SSF46689">
    <property type="entry name" value="Homeodomain-like"/>
    <property type="match status" value="1"/>
</dbReference>
<dbReference type="PROSITE" id="PS01124">
    <property type="entry name" value="HTH_ARAC_FAMILY_2"/>
    <property type="match status" value="1"/>
</dbReference>
<dbReference type="RefSeq" id="WP_396681487.1">
    <property type="nucleotide sequence ID" value="NZ_JBIRPU010000013.1"/>
</dbReference>
<proteinExistence type="predicted"/>
<protein>
    <submittedName>
        <fullName evidence="6">Helix-turn-helix domain-containing protein</fullName>
    </submittedName>
</protein>
<dbReference type="PANTHER" id="PTHR46796:SF15">
    <property type="entry name" value="BLL1074 PROTEIN"/>
    <property type="match status" value="1"/>
</dbReference>
<dbReference type="Proteomes" id="UP001611075">
    <property type="component" value="Unassembled WGS sequence"/>
</dbReference>
<keyword evidence="1" id="KW-0805">Transcription regulation</keyword>
<evidence type="ECO:0000313" key="7">
    <source>
        <dbReference type="Proteomes" id="UP001611075"/>
    </source>
</evidence>
<keyword evidence="3" id="KW-0804">Transcription</keyword>
<sequence>MEGSDVDGRPPGIRGYRRFGRRPDRPEDYLAVPTDAVTIVAEFDPAGLGAGADPASFAYTVYGLHTRPRQRIRGNRPYTLEIALEPWAAFTLLGVPMHELADVATDLADLPGVPTVVLTAAISTAPDWQRRLHGLDQALGRWLDRGPRCYPYVLRAWQLLTGSGGTASVSGLATSINCSTRNLERGFRQQIGLPPKTAGRVVRFQRALRLLVGGSPAAEVAALCGYYDQPHLTREFSRMTDRSISRYLLERGAEPGFARP</sequence>
<evidence type="ECO:0000256" key="3">
    <source>
        <dbReference type="ARBA" id="ARBA00023163"/>
    </source>
</evidence>
<evidence type="ECO:0000313" key="6">
    <source>
        <dbReference type="EMBL" id="MFI0794831.1"/>
    </source>
</evidence>
<keyword evidence="2" id="KW-0238">DNA-binding</keyword>
<organism evidence="6 7">
    <name type="scientific">Micromonospora rubida</name>
    <dbReference type="NCBI Taxonomy" id="2697657"/>
    <lineage>
        <taxon>Bacteria</taxon>
        <taxon>Bacillati</taxon>
        <taxon>Actinomycetota</taxon>
        <taxon>Actinomycetes</taxon>
        <taxon>Micromonosporales</taxon>
        <taxon>Micromonosporaceae</taxon>
        <taxon>Micromonospora</taxon>
    </lineage>
</organism>
<evidence type="ECO:0000256" key="4">
    <source>
        <dbReference type="SAM" id="MobiDB-lite"/>
    </source>
</evidence>
<keyword evidence="7" id="KW-1185">Reference proteome</keyword>
<dbReference type="EMBL" id="JBIRPU010000013">
    <property type="protein sequence ID" value="MFI0794831.1"/>
    <property type="molecule type" value="Genomic_DNA"/>
</dbReference>
<feature type="domain" description="HTH araC/xylS-type" evidence="5">
    <location>
        <begin position="168"/>
        <end position="250"/>
    </location>
</feature>
<dbReference type="InterPro" id="IPR050204">
    <property type="entry name" value="AraC_XylS_family_regulators"/>
</dbReference>
<evidence type="ECO:0000256" key="1">
    <source>
        <dbReference type="ARBA" id="ARBA00023015"/>
    </source>
</evidence>
<dbReference type="InterPro" id="IPR018060">
    <property type="entry name" value="HTH_AraC"/>
</dbReference>
<evidence type="ECO:0000259" key="5">
    <source>
        <dbReference type="PROSITE" id="PS01124"/>
    </source>
</evidence>
<dbReference type="PANTHER" id="PTHR46796">
    <property type="entry name" value="HTH-TYPE TRANSCRIPTIONAL ACTIVATOR RHAS-RELATED"/>
    <property type="match status" value="1"/>
</dbReference>
<evidence type="ECO:0000256" key="2">
    <source>
        <dbReference type="ARBA" id="ARBA00023125"/>
    </source>
</evidence>
<accession>A0ABW7SPJ7</accession>
<comment type="caution">
    <text evidence="6">The sequence shown here is derived from an EMBL/GenBank/DDBJ whole genome shotgun (WGS) entry which is preliminary data.</text>
</comment>
<dbReference type="Pfam" id="PF12833">
    <property type="entry name" value="HTH_18"/>
    <property type="match status" value="1"/>
</dbReference>
<dbReference type="Gene3D" id="1.10.10.60">
    <property type="entry name" value="Homeodomain-like"/>
    <property type="match status" value="1"/>
</dbReference>
<feature type="region of interest" description="Disordered" evidence="4">
    <location>
        <begin position="1"/>
        <end position="21"/>
    </location>
</feature>